<dbReference type="SUPFAM" id="SSF48498">
    <property type="entry name" value="Tetracyclin repressor-like, C-terminal domain"/>
    <property type="match status" value="1"/>
</dbReference>
<dbReference type="RefSeq" id="WP_320500042.1">
    <property type="nucleotide sequence ID" value="NZ_JAXCLX010000001.1"/>
</dbReference>
<dbReference type="InterPro" id="IPR036271">
    <property type="entry name" value="Tet_transcr_reg_TetR-rel_C_sf"/>
</dbReference>
<accession>A0ABU5DX89</accession>
<evidence type="ECO:0000256" key="1">
    <source>
        <dbReference type="ARBA" id="ARBA00023015"/>
    </source>
</evidence>
<dbReference type="PRINTS" id="PR00455">
    <property type="entry name" value="HTHTETR"/>
</dbReference>
<evidence type="ECO:0000256" key="3">
    <source>
        <dbReference type="ARBA" id="ARBA00023163"/>
    </source>
</evidence>
<evidence type="ECO:0000256" key="4">
    <source>
        <dbReference type="PROSITE-ProRule" id="PRU00335"/>
    </source>
</evidence>
<keyword evidence="2 4" id="KW-0238">DNA-binding</keyword>
<evidence type="ECO:0000256" key="2">
    <source>
        <dbReference type="ARBA" id="ARBA00023125"/>
    </source>
</evidence>
<name>A0ABU5DX89_9PROT</name>
<protein>
    <submittedName>
        <fullName evidence="7">TetR/AcrR family transcriptional regulator</fullName>
    </submittedName>
</protein>
<evidence type="ECO:0000256" key="5">
    <source>
        <dbReference type="SAM" id="MobiDB-lite"/>
    </source>
</evidence>
<dbReference type="PANTHER" id="PTHR47506">
    <property type="entry name" value="TRANSCRIPTIONAL REGULATORY PROTEIN"/>
    <property type="match status" value="1"/>
</dbReference>
<dbReference type="Proteomes" id="UP001271769">
    <property type="component" value="Unassembled WGS sequence"/>
</dbReference>
<evidence type="ECO:0000313" key="7">
    <source>
        <dbReference type="EMBL" id="MDY0871612.1"/>
    </source>
</evidence>
<dbReference type="SUPFAM" id="SSF46689">
    <property type="entry name" value="Homeodomain-like"/>
    <property type="match status" value="1"/>
</dbReference>
<sequence length="208" mass="23170">MSTRKTRAINRKADPAETATELPPRARILKSAHDLFYGHGIRGVGVEAVAAAADTNKMTLYRHFSSKDELVAEYLRDVAAEIEASWEKIGRQHADDPKGHIIAWLKDMGRQMERPESRGCPITNAAIELPDTTHPGRQVIEAHKRGMRRRFAENAKRAGLKRAEMIGEQLLLLLDGAGVSLQTIGHESRPIATLIRHAEWLLEMDAGK</sequence>
<gene>
    <name evidence="7" type="ORF">SMD31_06745</name>
</gene>
<dbReference type="PROSITE" id="PS50977">
    <property type="entry name" value="HTH_TETR_2"/>
    <property type="match status" value="1"/>
</dbReference>
<feature type="region of interest" description="Disordered" evidence="5">
    <location>
        <begin position="1"/>
        <end position="22"/>
    </location>
</feature>
<dbReference type="EMBL" id="JAXCLX010000001">
    <property type="protein sequence ID" value="MDY0871612.1"/>
    <property type="molecule type" value="Genomic_DNA"/>
</dbReference>
<organism evidence="7 8">
    <name type="scientific">Dongia rigui</name>
    <dbReference type="NCBI Taxonomy" id="940149"/>
    <lineage>
        <taxon>Bacteria</taxon>
        <taxon>Pseudomonadati</taxon>
        <taxon>Pseudomonadota</taxon>
        <taxon>Alphaproteobacteria</taxon>
        <taxon>Rhodospirillales</taxon>
        <taxon>Dongiaceae</taxon>
        <taxon>Dongia</taxon>
    </lineage>
</organism>
<comment type="caution">
    <text evidence="7">The sequence shown here is derived from an EMBL/GenBank/DDBJ whole genome shotgun (WGS) entry which is preliminary data.</text>
</comment>
<dbReference type="Pfam" id="PF00440">
    <property type="entry name" value="TetR_N"/>
    <property type="match status" value="1"/>
</dbReference>
<keyword evidence="3" id="KW-0804">Transcription</keyword>
<dbReference type="InterPro" id="IPR009057">
    <property type="entry name" value="Homeodomain-like_sf"/>
</dbReference>
<evidence type="ECO:0000313" key="8">
    <source>
        <dbReference type="Proteomes" id="UP001271769"/>
    </source>
</evidence>
<keyword evidence="8" id="KW-1185">Reference proteome</keyword>
<feature type="compositionally biased region" description="Basic residues" evidence="5">
    <location>
        <begin position="1"/>
        <end position="10"/>
    </location>
</feature>
<reference evidence="7 8" key="1">
    <citation type="journal article" date="2013" name="Antonie Van Leeuwenhoek">
        <title>Dongia rigui sp. nov., isolated from freshwater of a large wetland in Korea.</title>
        <authorList>
            <person name="Baik K.S."/>
            <person name="Hwang Y.M."/>
            <person name="Choi J.S."/>
            <person name="Kwon J."/>
            <person name="Seong C.N."/>
        </authorList>
    </citation>
    <scope>NUCLEOTIDE SEQUENCE [LARGE SCALE GENOMIC DNA]</scope>
    <source>
        <strain evidence="7 8">04SU4-P</strain>
    </source>
</reference>
<dbReference type="InterPro" id="IPR001647">
    <property type="entry name" value="HTH_TetR"/>
</dbReference>
<feature type="DNA-binding region" description="H-T-H motif" evidence="4">
    <location>
        <begin position="45"/>
        <end position="64"/>
    </location>
</feature>
<proteinExistence type="predicted"/>
<keyword evidence="1" id="KW-0805">Transcription regulation</keyword>
<feature type="domain" description="HTH tetR-type" evidence="6">
    <location>
        <begin position="22"/>
        <end position="82"/>
    </location>
</feature>
<dbReference type="PANTHER" id="PTHR47506:SF3">
    <property type="entry name" value="HTH-TYPE TRANSCRIPTIONAL REGULATOR LMRA"/>
    <property type="match status" value="1"/>
</dbReference>
<evidence type="ECO:0000259" key="6">
    <source>
        <dbReference type="PROSITE" id="PS50977"/>
    </source>
</evidence>
<dbReference type="Gene3D" id="1.10.357.10">
    <property type="entry name" value="Tetracycline Repressor, domain 2"/>
    <property type="match status" value="1"/>
</dbReference>